<dbReference type="PANTHER" id="PTHR21294:SF17">
    <property type="entry name" value="PROTEIN FIXA"/>
    <property type="match status" value="1"/>
</dbReference>
<dbReference type="PANTHER" id="PTHR21294">
    <property type="entry name" value="ELECTRON TRANSFER FLAVOPROTEIN BETA-SUBUNIT"/>
    <property type="match status" value="1"/>
</dbReference>
<dbReference type="InterPro" id="IPR014729">
    <property type="entry name" value="Rossmann-like_a/b/a_fold"/>
</dbReference>
<dbReference type="AlphaFoldDB" id="A0A7T1F3M0"/>
<proteinExistence type="predicted"/>
<keyword evidence="1" id="KW-0813">Transport</keyword>
<evidence type="ECO:0000313" key="3">
    <source>
        <dbReference type="EMBL" id="QPM68506.1"/>
    </source>
</evidence>
<dbReference type="InterPro" id="IPR014730">
    <property type="entry name" value="ETF_a/b_N"/>
</dbReference>
<evidence type="ECO:0000259" key="2">
    <source>
        <dbReference type="SMART" id="SM00893"/>
    </source>
</evidence>
<dbReference type="GO" id="GO:0016491">
    <property type="term" value="F:oxidoreductase activity"/>
    <property type="evidence" value="ECO:0007669"/>
    <property type="project" value="UniProtKB-KW"/>
</dbReference>
<protein>
    <submittedName>
        <fullName evidence="3">Caffeyl-CoA reductase-Etf complex subunit CarD</fullName>
        <ecNumber evidence="3">1.3.1.108</ecNumber>
    </submittedName>
</protein>
<keyword evidence="3" id="KW-0560">Oxidoreductase</keyword>
<dbReference type="KEGG" id="alam:RT761_01727"/>
<dbReference type="CDD" id="cd01714">
    <property type="entry name" value="ETF_beta"/>
    <property type="match status" value="1"/>
</dbReference>
<dbReference type="Pfam" id="PF01012">
    <property type="entry name" value="ETF"/>
    <property type="match status" value="1"/>
</dbReference>
<dbReference type="InterPro" id="IPR012255">
    <property type="entry name" value="ETF_b"/>
</dbReference>
<dbReference type="RefSeq" id="WP_218111010.1">
    <property type="nucleotide sequence ID" value="NZ_CP065383.1"/>
</dbReference>
<dbReference type="SUPFAM" id="SSF52402">
    <property type="entry name" value="Adenine nucleotide alpha hydrolases-like"/>
    <property type="match status" value="1"/>
</dbReference>
<accession>A0A7T1F3M0</accession>
<dbReference type="InterPro" id="IPR033948">
    <property type="entry name" value="ETF_beta_N"/>
</dbReference>
<dbReference type="SMART" id="SM00893">
    <property type="entry name" value="ETF"/>
    <property type="match status" value="1"/>
</dbReference>
<dbReference type="EC" id="1.3.1.108" evidence="3"/>
<keyword evidence="1" id="KW-0249">Electron transport</keyword>
<feature type="domain" description="Electron transfer flavoprotein alpha/beta-subunit N-terminal" evidence="2">
    <location>
        <begin position="22"/>
        <end position="213"/>
    </location>
</feature>
<dbReference type="GO" id="GO:0009055">
    <property type="term" value="F:electron transfer activity"/>
    <property type="evidence" value="ECO:0007669"/>
    <property type="project" value="InterPro"/>
</dbReference>
<dbReference type="PIRSF" id="PIRSF000090">
    <property type="entry name" value="Beta-ETF"/>
    <property type="match status" value="1"/>
</dbReference>
<reference evidence="3 4" key="1">
    <citation type="journal article" date="2021" name="Nat. Commun.">
        <title>Isolation of a member of the candidate phylum Atribacteria reveals a unique cell membrane structure.</title>
        <authorList>
            <person name="Taiki K."/>
            <person name="Nobu M.K."/>
            <person name="Kusada H."/>
            <person name="Meng X.-Y."/>
            <person name="Hosoki N."/>
            <person name="Uematsu K."/>
            <person name="Yoshioka H."/>
            <person name="Kamagata Y."/>
            <person name="Tamaki H."/>
        </authorList>
    </citation>
    <scope>NUCLEOTIDE SEQUENCE [LARGE SCALE GENOMIC DNA]</scope>
    <source>
        <strain evidence="3 4">RT761</strain>
    </source>
</reference>
<evidence type="ECO:0000313" key="4">
    <source>
        <dbReference type="Proteomes" id="UP000594463"/>
    </source>
</evidence>
<sequence>MEIIVLIKQVPEIGEAKIDPKTGTLNRKGISLTINPIDLNAIELALQIKEEQGGKIRAITMGPESAEKALREALALGCDEAFLLTGQEFAASDTYATAYALAQLVTFLKPWEVIITGEKAIDGDTGQVGPAVASFLNIPILTYAIQCQLVNRSLFLIERTIESGVQRITLPPPFLITVTKGMNAPRFPTLRGKIFARQQEIQKFNAQSLGISVDSIGLSGSPTRVVKVENFKIERKGKILKDMDPVLMADQLVQFLVERGACK</sequence>
<dbReference type="Proteomes" id="UP000594463">
    <property type="component" value="Chromosome"/>
</dbReference>
<evidence type="ECO:0000256" key="1">
    <source>
        <dbReference type="ARBA" id="ARBA00022982"/>
    </source>
</evidence>
<gene>
    <name evidence="3" type="primary">carD_2</name>
    <name evidence="3" type="ORF">RT761_01727</name>
</gene>
<dbReference type="EMBL" id="CP065383">
    <property type="protein sequence ID" value="QPM68506.1"/>
    <property type="molecule type" value="Genomic_DNA"/>
</dbReference>
<organism evidence="3 4">
    <name type="scientific">Atribacter laminatus</name>
    <dbReference type="NCBI Taxonomy" id="2847778"/>
    <lineage>
        <taxon>Bacteria</taxon>
        <taxon>Pseudomonadati</taxon>
        <taxon>Atribacterota</taxon>
        <taxon>Atribacteria</taxon>
        <taxon>Atribacterales</taxon>
        <taxon>Atribacteraceae</taxon>
        <taxon>Atribacter</taxon>
    </lineage>
</organism>
<name>A0A7T1F3M0_ATRLM</name>
<keyword evidence="4" id="KW-1185">Reference proteome</keyword>
<dbReference type="Gene3D" id="3.40.50.620">
    <property type="entry name" value="HUPs"/>
    <property type="match status" value="1"/>
</dbReference>